<evidence type="ECO:0000313" key="1">
    <source>
        <dbReference type="EMBL" id="SFW75855.1"/>
    </source>
</evidence>
<protein>
    <submittedName>
        <fullName evidence="1">Gliding motility-associated C-terminal domain-containing protein</fullName>
    </submittedName>
</protein>
<dbReference type="AlphaFoldDB" id="A0A1K1RVR4"/>
<dbReference type="Pfam" id="PF13585">
    <property type="entry name" value="CHU_C"/>
    <property type="match status" value="1"/>
</dbReference>
<keyword evidence="4" id="KW-1185">Reference proteome</keyword>
<reference evidence="2 4" key="2">
    <citation type="submission" date="2023-11" db="EMBL/GenBank/DDBJ databases">
        <title>MicrobeMod: A computational toolkit for identifying prokaryotic methylation and restriction-modification with nanopore sequencing.</title>
        <authorList>
            <person name="Crits-Christoph A."/>
            <person name="Kang S.C."/>
            <person name="Lee H."/>
            <person name="Ostrov N."/>
        </authorList>
    </citation>
    <scope>NUCLEOTIDE SEQUENCE [LARGE SCALE GENOMIC DNA]</scope>
    <source>
        <strain evidence="2 4">ATCC 23090</strain>
    </source>
</reference>
<dbReference type="OrthoDB" id="1123245at2"/>
<dbReference type="EMBL" id="CP140154">
    <property type="protein sequence ID" value="WQG92094.1"/>
    <property type="molecule type" value="Genomic_DNA"/>
</dbReference>
<name>A0A1K1RVR4_9BACT</name>
<dbReference type="InterPro" id="IPR026341">
    <property type="entry name" value="T9SS_type_B"/>
</dbReference>
<sequence length="98" mass="11023">MNAPDCGWGVYVPGAFSPDNDGKNDVLRPVVLGSVKKYVFTVFDRWGTIIYQTNQTDQGWDGMYKNQPANIGAYVWMCEYELKGDEPKIIRGAATLLR</sequence>
<organism evidence="1 3">
    <name type="scientific">Chitinophaga sancti</name>
    <dbReference type="NCBI Taxonomy" id="1004"/>
    <lineage>
        <taxon>Bacteria</taxon>
        <taxon>Pseudomonadati</taxon>
        <taxon>Bacteroidota</taxon>
        <taxon>Chitinophagia</taxon>
        <taxon>Chitinophagales</taxon>
        <taxon>Chitinophagaceae</taxon>
        <taxon>Chitinophaga</taxon>
    </lineage>
</organism>
<gene>
    <name evidence="1" type="ORF">SAMN05661012_04302</name>
    <name evidence="2" type="ORF">SR876_11310</name>
</gene>
<dbReference type="Proteomes" id="UP001326715">
    <property type="component" value="Chromosome"/>
</dbReference>
<evidence type="ECO:0000313" key="4">
    <source>
        <dbReference type="Proteomes" id="UP001326715"/>
    </source>
</evidence>
<dbReference type="Proteomes" id="UP000183788">
    <property type="component" value="Unassembled WGS sequence"/>
</dbReference>
<dbReference type="RefSeq" id="WP_083571668.1">
    <property type="nucleotide sequence ID" value="NZ_CP139972.1"/>
</dbReference>
<dbReference type="NCBIfam" id="TIGR04131">
    <property type="entry name" value="Bac_Flav_CTERM"/>
    <property type="match status" value="1"/>
</dbReference>
<dbReference type="STRING" id="1004.SAMN05661012_04302"/>
<proteinExistence type="predicted"/>
<reference evidence="1 3" key="1">
    <citation type="submission" date="2016-11" db="EMBL/GenBank/DDBJ databases">
        <authorList>
            <person name="Jaros S."/>
            <person name="Januszkiewicz K."/>
            <person name="Wedrychowicz H."/>
        </authorList>
    </citation>
    <scope>NUCLEOTIDE SEQUENCE [LARGE SCALE GENOMIC DNA]</scope>
    <source>
        <strain evidence="1 3">DSM 784</strain>
    </source>
</reference>
<evidence type="ECO:0000313" key="2">
    <source>
        <dbReference type="EMBL" id="WQG92094.1"/>
    </source>
</evidence>
<dbReference type="EMBL" id="FPIZ01000014">
    <property type="protein sequence ID" value="SFW75855.1"/>
    <property type="molecule type" value="Genomic_DNA"/>
</dbReference>
<evidence type="ECO:0000313" key="3">
    <source>
        <dbReference type="Proteomes" id="UP000183788"/>
    </source>
</evidence>
<accession>A0A1K1RVR4</accession>